<proteinExistence type="inferred from homology"/>
<comment type="subunit">
    <text evidence="7">Monomer.</text>
</comment>
<keyword evidence="3 7" id="KW-0547">Nucleotide-binding</keyword>
<dbReference type="SUPFAM" id="SSF52540">
    <property type="entry name" value="P-loop containing nucleoside triphosphate hydrolases"/>
    <property type="match status" value="1"/>
</dbReference>
<evidence type="ECO:0000256" key="6">
    <source>
        <dbReference type="ARBA" id="ARBA00023134"/>
    </source>
</evidence>
<comment type="similarity">
    <text evidence="7">Belongs to the adenylate kinase family. AK3 subfamily.</text>
</comment>
<dbReference type="HAMAP" id="MF_00235">
    <property type="entry name" value="Adenylate_kinase_Adk"/>
    <property type="match status" value="1"/>
</dbReference>
<evidence type="ECO:0000256" key="1">
    <source>
        <dbReference type="ARBA" id="ARBA00004305"/>
    </source>
</evidence>
<evidence type="ECO:0000256" key="5">
    <source>
        <dbReference type="ARBA" id="ARBA00023128"/>
    </source>
</evidence>
<feature type="binding site" evidence="7">
    <location>
        <position position="97"/>
    </location>
    <ligand>
        <name>AMP</name>
        <dbReference type="ChEBI" id="CHEBI:456215"/>
    </ligand>
</feature>
<dbReference type="InterPro" id="IPR007862">
    <property type="entry name" value="Adenylate_kinase_lid-dom"/>
</dbReference>
<dbReference type="GO" id="GO:0006172">
    <property type="term" value="P:ADP biosynthetic process"/>
    <property type="evidence" value="ECO:0007669"/>
    <property type="project" value="UniProtKB-UniRule"/>
</dbReference>
<dbReference type="OrthoDB" id="439792at2759"/>
<feature type="region of interest" description="LID" evidence="7">
    <location>
        <begin position="128"/>
        <end position="165"/>
    </location>
</feature>
<feature type="binding site" evidence="7">
    <location>
        <begin position="138"/>
        <end position="139"/>
    </location>
    <ligand>
        <name>GTP</name>
        <dbReference type="ChEBI" id="CHEBI:37565"/>
    </ligand>
</feature>
<feature type="binding site" evidence="7">
    <location>
        <begin position="15"/>
        <end position="20"/>
    </location>
    <ligand>
        <name>GTP</name>
        <dbReference type="ChEBI" id="CHEBI:37565"/>
    </ligand>
</feature>
<dbReference type="CDD" id="cd01428">
    <property type="entry name" value="ADK"/>
    <property type="match status" value="1"/>
</dbReference>
<dbReference type="FunFam" id="3.40.50.300:FF:000106">
    <property type="entry name" value="Adenylate kinase mitochondrial"/>
    <property type="match status" value="1"/>
</dbReference>
<dbReference type="Pfam" id="PF00406">
    <property type="entry name" value="ADK"/>
    <property type="match status" value="1"/>
</dbReference>
<evidence type="ECO:0000256" key="4">
    <source>
        <dbReference type="ARBA" id="ARBA00022777"/>
    </source>
</evidence>
<dbReference type="EC" id="2.7.4.10" evidence="7"/>
<dbReference type="PRINTS" id="PR00094">
    <property type="entry name" value="ADENYLTKNASE"/>
</dbReference>
<dbReference type="InterPro" id="IPR027417">
    <property type="entry name" value="P-loop_NTPase"/>
</dbReference>
<dbReference type="Pfam" id="PF05191">
    <property type="entry name" value="ADK_lid"/>
    <property type="match status" value="1"/>
</dbReference>
<evidence type="ECO:0000313" key="10">
    <source>
        <dbReference type="Proteomes" id="UP001142055"/>
    </source>
</evidence>
<dbReference type="HAMAP" id="MF_03169">
    <property type="entry name" value="Adenylate_kinase_AK3"/>
    <property type="match status" value="1"/>
</dbReference>
<dbReference type="GO" id="GO:0046033">
    <property type="term" value="P:AMP metabolic process"/>
    <property type="evidence" value="ECO:0007669"/>
    <property type="project" value="UniProtKB-UniRule"/>
</dbReference>
<sequence>MTTKLLKIIILGAPGSGKGTISNRIVRDFNLGYFSVGDCLRDHISKQTDIGLEAQQYIKTGTLVPDLVINQLVHRELRDRFRQRSWLLDGYPRNRAQANELWSHKDVRPNTVINLIVPDDEIIERVKHRWIHPGSGRIYHNIYSPPKKAGFDDQTGEPLVQRDDDKEEVVRARLKAFHVANSEIVQIFRERNILADFTGTQSDVIYPTVKEHLDSFLKES</sequence>
<feature type="binding site" evidence="7">
    <location>
        <position position="202"/>
    </location>
    <ligand>
        <name>GTP</name>
        <dbReference type="ChEBI" id="CHEBI:37565"/>
    </ligand>
</feature>
<comment type="caution">
    <text evidence="7">Lacks conserved residue(s) required for the propagation of feature annotation.</text>
</comment>
<dbReference type="GO" id="GO:0005524">
    <property type="term" value="F:ATP binding"/>
    <property type="evidence" value="ECO:0007669"/>
    <property type="project" value="InterPro"/>
</dbReference>
<dbReference type="AlphaFoldDB" id="A0A9Q0MBX9"/>
<feature type="region of interest" description="NMPbind" evidence="7">
    <location>
        <begin position="35"/>
        <end position="64"/>
    </location>
</feature>
<name>A0A9Q0MBX9_BLOTA</name>
<keyword evidence="10" id="KW-1185">Reference proteome</keyword>
<reference evidence="9" key="1">
    <citation type="submission" date="2022-12" db="EMBL/GenBank/DDBJ databases">
        <title>Genome assemblies of Blomia tropicalis.</title>
        <authorList>
            <person name="Cui Y."/>
        </authorList>
    </citation>
    <scope>NUCLEOTIDE SEQUENCE</scope>
    <source>
        <tissue evidence="9">Adult mites</tissue>
    </source>
</reference>
<evidence type="ECO:0000256" key="7">
    <source>
        <dbReference type="HAMAP-Rule" id="MF_03169"/>
    </source>
</evidence>
<feature type="binding site" evidence="7">
    <location>
        <position position="173"/>
    </location>
    <ligand>
        <name>AMP</name>
        <dbReference type="ChEBI" id="CHEBI:456215"/>
    </ligand>
</feature>
<dbReference type="PANTHER" id="PTHR23359">
    <property type="entry name" value="NUCLEOTIDE KINASE"/>
    <property type="match status" value="1"/>
</dbReference>
<comment type="domain">
    <text evidence="7">Consists of three domains, a large central CORE domain and two small peripheral domains, NMPbind and LID, which undergo movements during catalysis. The LID domain closes over the site of phosphoryl transfer upon GTP binding. Assembling and dissambling the active center during each catalytic cycle provides an effective means to prevent GTP hydrolysis.</text>
</comment>
<evidence type="ECO:0000313" key="9">
    <source>
        <dbReference type="EMBL" id="KAJ6223080.1"/>
    </source>
</evidence>
<dbReference type="GO" id="GO:0046039">
    <property type="term" value="P:GTP metabolic process"/>
    <property type="evidence" value="ECO:0007669"/>
    <property type="project" value="UniProtKB-UniRule"/>
</dbReference>
<evidence type="ECO:0000256" key="3">
    <source>
        <dbReference type="ARBA" id="ARBA00022741"/>
    </source>
</evidence>
<feature type="domain" description="Adenylate kinase active site lid" evidence="8">
    <location>
        <begin position="129"/>
        <end position="164"/>
    </location>
</feature>
<dbReference type="PROSITE" id="PS00113">
    <property type="entry name" value="ADENYLATE_KINASE"/>
    <property type="match status" value="1"/>
</dbReference>
<dbReference type="GO" id="GO:0004017">
    <property type="term" value="F:AMP kinase activity"/>
    <property type="evidence" value="ECO:0007669"/>
    <property type="project" value="InterPro"/>
</dbReference>
<dbReference type="InterPro" id="IPR028586">
    <property type="entry name" value="AK3/Ak4_mitochondrial"/>
</dbReference>
<keyword evidence="6 7" id="KW-0342">GTP-binding</keyword>
<dbReference type="GO" id="GO:0046899">
    <property type="term" value="F:nucleoside triphosphate adenylate kinase activity"/>
    <property type="evidence" value="ECO:0007669"/>
    <property type="project" value="UniProtKB-UniRule"/>
</dbReference>
<dbReference type="OMA" id="TIAHFST"/>
<dbReference type="InterPro" id="IPR036193">
    <property type="entry name" value="ADK_active_lid_dom_sf"/>
</dbReference>
<feature type="binding site" evidence="7">
    <location>
        <position position="162"/>
    </location>
    <ligand>
        <name>AMP</name>
        <dbReference type="ChEBI" id="CHEBI:456215"/>
    </ligand>
</feature>
<accession>A0A9Q0MBX9</accession>
<comment type="subcellular location">
    <subcellularLocation>
        <location evidence="1 7">Mitochondrion matrix</location>
    </subcellularLocation>
</comment>
<dbReference type="SUPFAM" id="SSF57774">
    <property type="entry name" value="Microbial and mitochondrial ADK, insert 'zinc finger' domain"/>
    <property type="match status" value="1"/>
</dbReference>
<keyword evidence="2 7" id="KW-0808">Transferase</keyword>
<organism evidence="9 10">
    <name type="scientific">Blomia tropicalis</name>
    <name type="common">Mite</name>
    <dbReference type="NCBI Taxonomy" id="40697"/>
    <lineage>
        <taxon>Eukaryota</taxon>
        <taxon>Metazoa</taxon>
        <taxon>Ecdysozoa</taxon>
        <taxon>Arthropoda</taxon>
        <taxon>Chelicerata</taxon>
        <taxon>Arachnida</taxon>
        <taxon>Acari</taxon>
        <taxon>Acariformes</taxon>
        <taxon>Sarcoptiformes</taxon>
        <taxon>Astigmata</taxon>
        <taxon>Glycyphagoidea</taxon>
        <taxon>Echimyopodidae</taxon>
        <taxon>Blomia</taxon>
    </lineage>
</organism>
<dbReference type="GO" id="GO:0005759">
    <property type="term" value="C:mitochondrial matrix"/>
    <property type="evidence" value="ECO:0007669"/>
    <property type="project" value="UniProtKB-SubCell"/>
</dbReference>
<comment type="caution">
    <text evidence="9">The sequence shown here is derived from an EMBL/GenBank/DDBJ whole genome shotgun (WGS) entry which is preliminary data.</text>
</comment>
<feature type="binding site" evidence="7">
    <location>
        <begin position="62"/>
        <end position="64"/>
    </location>
    <ligand>
        <name>AMP</name>
        <dbReference type="ChEBI" id="CHEBI:456215"/>
    </ligand>
</feature>
<protein>
    <recommendedName>
        <fullName evidence="7">GTP:AMP phosphotransferase, mitochondrial</fullName>
        <ecNumber evidence="7">2.7.4.10</ecNumber>
    </recommendedName>
    <alternativeName>
        <fullName evidence="7">Adenylate kinase 3</fullName>
        <shortName evidence="7">AK 3</shortName>
    </alternativeName>
</protein>
<comment type="catalytic activity">
    <reaction evidence="7">
        <text>a ribonucleoside 5'-triphosphate + AMP = a ribonucleoside 5'-diphosphate + ADP</text>
        <dbReference type="Rhea" id="RHEA:13749"/>
        <dbReference type="ChEBI" id="CHEBI:57930"/>
        <dbReference type="ChEBI" id="CHEBI:61557"/>
        <dbReference type="ChEBI" id="CHEBI:456215"/>
        <dbReference type="ChEBI" id="CHEBI:456216"/>
        <dbReference type="EC" id="2.7.4.10"/>
    </reaction>
</comment>
<dbReference type="GO" id="GO:0046041">
    <property type="term" value="P:ITP metabolic process"/>
    <property type="evidence" value="ECO:0007669"/>
    <property type="project" value="UniProtKB-UniRule"/>
</dbReference>
<evidence type="ECO:0000256" key="2">
    <source>
        <dbReference type="ARBA" id="ARBA00022679"/>
    </source>
</evidence>
<dbReference type="InterPro" id="IPR033690">
    <property type="entry name" value="Adenylat_kinase_CS"/>
</dbReference>
<gene>
    <name evidence="9" type="ORF">RDWZM_001625</name>
</gene>
<dbReference type="GO" id="GO:0005525">
    <property type="term" value="F:GTP binding"/>
    <property type="evidence" value="ECO:0007669"/>
    <property type="project" value="UniProtKB-KW"/>
</dbReference>
<evidence type="ECO:0000259" key="8">
    <source>
        <dbReference type="Pfam" id="PF05191"/>
    </source>
</evidence>
<comment type="function">
    <text evidence="7">Involved in maintaining the homeostasis of cellular nucleotides by catalyzing the interconversion of nucleoside phosphates. Has GTP:AMP phosphotransferase and ITP:AMP phosphotransferase activities.</text>
</comment>
<keyword evidence="4 7" id="KW-0418">Kinase</keyword>
<feature type="binding site" evidence="7">
    <location>
        <position position="41"/>
    </location>
    <ligand>
        <name>AMP</name>
        <dbReference type="ChEBI" id="CHEBI:456215"/>
    </ligand>
</feature>
<dbReference type="EMBL" id="JAPWDV010000001">
    <property type="protein sequence ID" value="KAJ6223080.1"/>
    <property type="molecule type" value="Genomic_DNA"/>
</dbReference>
<dbReference type="InterPro" id="IPR006259">
    <property type="entry name" value="Adenyl_kin_sub"/>
</dbReference>
<feature type="binding site" evidence="7">
    <location>
        <position position="129"/>
    </location>
    <ligand>
        <name>GTP</name>
        <dbReference type="ChEBI" id="CHEBI:37565"/>
    </ligand>
</feature>
<dbReference type="InterPro" id="IPR000850">
    <property type="entry name" value="Adenylat/UMP-CMP_kin"/>
</dbReference>
<dbReference type="Gene3D" id="3.40.50.300">
    <property type="entry name" value="P-loop containing nucleotide triphosphate hydrolases"/>
    <property type="match status" value="1"/>
</dbReference>
<dbReference type="Proteomes" id="UP001142055">
    <property type="component" value="Chromosome 1"/>
</dbReference>
<keyword evidence="5 7" id="KW-0496">Mitochondrion</keyword>
<dbReference type="NCBIfam" id="TIGR01351">
    <property type="entry name" value="adk"/>
    <property type="match status" value="1"/>
</dbReference>